<dbReference type="SUPFAM" id="SSF51182">
    <property type="entry name" value="RmlC-like cupins"/>
    <property type="match status" value="1"/>
</dbReference>
<keyword evidence="4" id="KW-1185">Reference proteome</keyword>
<keyword evidence="1" id="KW-0238">DNA-binding</keyword>
<dbReference type="CDD" id="cd02209">
    <property type="entry name" value="cupin_XRE_C"/>
    <property type="match status" value="1"/>
</dbReference>
<dbReference type="AlphaFoldDB" id="A0A2V5JKL1"/>
<organism evidence="3 4">
    <name type="scientific">Arthrobacter psychrolactophilus</name>
    <dbReference type="NCBI Taxonomy" id="92442"/>
    <lineage>
        <taxon>Bacteria</taxon>
        <taxon>Bacillati</taxon>
        <taxon>Actinomycetota</taxon>
        <taxon>Actinomycetes</taxon>
        <taxon>Micrococcales</taxon>
        <taxon>Micrococcaceae</taxon>
        <taxon>Arthrobacter</taxon>
    </lineage>
</organism>
<dbReference type="InterPro" id="IPR010982">
    <property type="entry name" value="Lambda_DNA-bd_dom_sf"/>
</dbReference>
<dbReference type="Gene3D" id="2.60.120.10">
    <property type="entry name" value="Jelly Rolls"/>
    <property type="match status" value="1"/>
</dbReference>
<proteinExistence type="predicted"/>
<name>A0A2V5JKL1_9MICC</name>
<protein>
    <submittedName>
        <fullName evidence="3">Transcriptional regulator</fullName>
    </submittedName>
</protein>
<dbReference type="InterPro" id="IPR014710">
    <property type="entry name" value="RmlC-like_jellyroll"/>
</dbReference>
<feature type="domain" description="HTH cro/C1-type" evidence="2">
    <location>
        <begin position="12"/>
        <end position="66"/>
    </location>
</feature>
<gene>
    <name evidence="3" type="ORF">CVS30_11855</name>
</gene>
<dbReference type="PANTHER" id="PTHR46797:SF1">
    <property type="entry name" value="METHYLPHOSPHONATE SYNTHASE"/>
    <property type="match status" value="1"/>
</dbReference>
<evidence type="ECO:0000256" key="1">
    <source>
        <dbReference type="ARBA" id="ARBA00023125"/>
    </source>
</evidence>
<dbReference type="Proteomes" id="UP000247980">
    <property type="component" value="Unassembled WGS sequence"/>
</dbReference>
<dbReference type="RefSeq" id="WP_110485543.1">
    <property type="nucleotide sequence ID" value="NZ_QJVC01000012.1"/>
</dbReference>
<reference evidence="3 4" key="1">
    <citation type="submission" date="2018-05" db="EMBL/GenBank/DDBJ databases">
        <title>Genetic diversity of glacier-inhabiting Cryobacterium bacteria in China and description of Cryobacterium mengkeensis sp. nov. and Arthrobacter glacialis sp. nov.</title>
        <authorList>
            <person name="Liu Q."/>
            <person name="Xin Y.-H."/>
        </authorList>
    </citation>
    <scope>NUCLEOTIDE SEQUENCE [LARGE SCALE GENOMIC DNA]</scope>
    <source>
        <strain evidence="3 4">B7</strain>
    </source>
</reference>
<dbReference type="EMBL" id="QJVC01000012">
    <property type="protein sequence ID" value="PYI38076.1"/>
    <property type="molecule type" value="Genomic_DNA"/>
</dbReference>
<dbReference type="GO" id="GO:0005829">
    <property type="term" value="C:cytosol"/>
    <property type="evidence" value="ECO:0007669"/>
    <property type="project" value="TreeGrafter"/>
</dbReference>
<evidence type="ECO:0000259" key="2">
    <source>
        <dbReference type="PROSITE" id="PS50943"/>
    </source>
</evidence>
<dbReference type="InterPro" id="IPR050807">
    <property type="entry name" value="TransReg_Diox_bact_type"/>
</dbReference>
<dbReference type="GO" id="GO:0003700">
    <property type="term" value="F:DNA-binding transcription factor activity"/>
    <property type="evidence" value="ECO:0007669"/>
    <property type="project" value="TreeGrafter"/>
</dbReference>
<dbReference type="GO" id="GO:0003677">
    <property type="term" value="F:DNA binding"/>
    <property type="evidence" value="ECO:0007669"/>
    <property type="project" value="UniProtKB-KW"/>
</dbReference>
<dbReference type="Gene3D" id="1.10.260.40">
    <property type="entry name" value="lambda repressor-like DNA-binding domains"/>
    <property type="match status" value="1"/>
</dbReference>
<evidence type="ECO:0000313" key="4">
    <source>
        <dbReference type="Proteomes" id="UP000247980"/>
    </source>
</evidence>
<comment type="caution">
    <text evidence="3">The sequence shown here is derived from an EMBL/GenBank/DDBJ whole genome shotgun (WGS) entry which is preliminary data.</text>
</comment>
<dbReference type="CDD" id="cd00093">
    <property type="entry name" value="HTH_XRE"/>
    <property type="match status" value="1"/>
</dbReference>
<dbReference type="InterPro" id="IPR001387">
    <property type="entry name" value="Cro/C1-type_HTH"/>
</dbReference>
<dbReference type="SUPFAM" id="SSF47413">
    <property type="entry name" value="lambda repressor-like DNA-binding domains"/>
    <property type="match status" value="1"/>
</dbReference>
<dbReference type="OrthoDB" id="9810578at2"/>
<sequence length="183" mass="19628">MTTPQEFIAAALLRERTKAGLTITELARQAGIGKSTLSLLETGSGNPSLETLWALATALGIPFWRLVEPSLDDVTVIRLGEGNRIQAEDSHYAGTLLSAGTRGVRRDIYRVEAEPGPARRSTPHTAGTIEHVTLIAGKALVGPLNEPLELHPGDYISYRGDQPHIFDALEPGTIATLVSETLL</sequence>
<accession>A0A2V5JKL1</accession>
<dbReference type="PROSITE" id="PS50943">
    <property type="entry name" value="HTH_CROC1"/>
    <property type="match status" value="1"/>
</dbReference>
<dbReference type="PANTHER" id="PTHR46797">
    <property type="entry name" value="HTH-TYPE TRANSCRIPTIONAL REGULATOR"/>
    <property type="match status" value="1"/>
</dbReference>
<dbReference type="InterPro" id="IPR011051">
    <property type="entry name" value="RmlC_Cupin_sf"/>
</dbReference>
<dbReference type="SMART" id="SM00530">
    <property type="entry name" value="HTH_XRE"/>
    <property type="match status" value="1"/>
</dbReference>
<evidence type="ECO:0000313" key="3">
    <source>
        <dbReference type="EMBL" id="PYI38076.1"/>
    </source>
</evidence>
<dbReference type="Pfam" id="PF01381">
    <property type="entry name" value="HTH_3"/>
    <property type="match status" value="1"/>
</dbReference>